<gene>
    <name evidence="5" type="ORF">ATEIFO6365_0001048200</name>
</gene>
<feature type="transmembrane region" description="Helical" evidence="4">
    <location>
        <begin position="1205"/>
        <end position="1226"/>
    </location>
</feature>
<evidence type="ECO:0000313" key="6">
    <source>
        <dbReference type="Proteomes" id="UP000452235"/>
    </source>
</evidence>
<dbReference type="GO" id="GO:0046873">
    <property type="term" value="F:metal ion transmembrane transporter activity"/>
    <property type="evidence" value="ECO:0007669"/>
    <property type="project" value="InterPro"/>
</dbReference>
<evidence type="ECO:0000256" key="2">
    <source>
        <dbReference type="ARBA" id="ARBA00023043"/>
    </source>
</evidence>
<dbReference type="PANTHER" id="PTHR24126">
    <property type="entry name" value="ANKYRIN REPEAT, PH AND SEC7 DOMAIN CONTAINING PROTEIN SECG-RELATED"/>
    <property type="match status" value="1"/>
</dbReference>
<feature type="compositionally biased region" description="Polar residues" evidence="3">
    <location>
        <begin position="674"/>
        <end position="683"/>
    </location>
</feature>
<keyword evidence="2" id="KW-0040">ANK repeat</keyword>
<evidence type="ECO:0000256" key="3">
    <source>
        <dbReference type="SAM" id="MobiDB-lite"/>
    </source>
</evidence>
<keyword evidence="6" id="KW-1185">Reference proteome</keyword>
<proteinExistence type="predicted"/>
<keyword evidence="1" id="KW-0677">Repeat</keyword>
<comment type="caution">
    <text evidence="5">The sequence shown here is derived from an EMBL/GenBank/DDBJ whole genome shotgun (WGS) entry which is preliminary data.</text>
</comment>
<evidence type="ECO:0000256" key="1">
    <source>
        <dbReference type="ARBA" id="ARBA00022737"/>
    </source>
</evidence>
<dbReference type="PROSITE" id="PS50088">
    <property type="entry name" value="ANK_REPEAT"/>
    <property type="match status" value="12"/>
</dbReference>
<dbReference type="VEuPathDB" id="FungiDB:ATEG_02418"/>
<sequence length="1320" mass="146708">MADADELRSLLAAARSDPQSISRLMSSVIGSGTAASYPETRLLHLLIANEAADTPEDALSQVIKRMSKAQINAQDDTGKTALALAATHNRVKVASLLLRHHASVDIDDEGGQTAFHHACRSGNAAIVRLLLAHGASTTGKTHLGETPLHLAASNGQLDVARTLMDHGADVDVVDNGGFTPLKNAAHHGSVPMVRLLLEAGAEVDKVYKDCDCVCTPLIVAAAQNHVDVMQVLLDNHADIDRHGDNDQSALHRACELGYENAVDLLLVRKANIESLENDKWTPLITASRWGYERIVELLINHGADVNASEVDGGTPLYASSLRGHYEVIVLLLKAGADVNVPCHNGDTPLARASQEGNTTAVGIFLENHAAINTADEEGATPLHQACYHGNTNSAKLLLKHGAKVTLTDNCGRTPLHSACHQGYDALVQLLLDHHAPVNATDNSGWTPLHIASSNSLEVVSPVKEPEEEDDKAAFLRNREPRVMSAQYDKVVVLLLEAQASANMKTGKGETPLHLAVRKMHYQRATLLVKGMESKDIAAADDSGVTALYLASKHKNAELMRLLLSKLDTVDLERDIVPDTFVWTSKTERTHDIVQLLTQKEKVPRRKGTNIRMVTQGALYWAAVRGKKDLVWQLLCNTIPTPAAEQRRRVAETAVKDILNQLRAGKRGAEGEEGLQNQRSQETAKPNRHEQGHLKPTYHLILDMLQDPPMIHTSVSHTDYQMPSLEGKRIGNFEAVIVDFFAQKDRTGFLQRFRGVEEVIYDKGPKRIMIDARETMQDSSFSRVGHDKRFSEDDLQLRWIHLPANNMEWMRHLALRVYLDEGRSNAEFNTLDMFVENSWMEFPDSTSSARFMKPSCAREDPLVALYIPYLTFATQYEGPTPESRKHNSLLEMYKGETVHGSRTLDEAYYQFAAGGELDVGMRFRNKDQVVSRWIHGEMKNRDVWTLLKVDQLWLWVVNSNTVITSSTHRMDDHQDPVITRILYDLIKRNGGKGRRQPSTPEELSRVIVNGCVGFFDQALDSGSSVGPEREIPASIRQIFSDSINQASVEEAKLFYGFTKENMRDEKKSAMSGTCSVNSTAALLRNVKDIRDELNILRTIALYQQAVQQELGERSGSACRVIADIDEMDKRTGTIYEAVHATLNLEQNEIALSQSEETIQQGRTIMLFTVTTIIFLPMSFLTSLFALDVVDFQHDKSGDLKYTPGWIFPMIFGVSAGVWVPLIIYAFWDQLIAFFPAASTGLQKKVKGHRSYVPKDPYTAESLRTDVILKREGRLPYDSMEKNGKLEVVRELEPASRQRSWATLRQRGPGYGTVAPDEESLA</sequence>
<dbReference type="Pfam" id="PF12796">
    <property type="entry name" value="Ank_2"/>
    <property type="match status" value="4"/>
</dbReference>
<dbReference type="PRINTS" id="PR01415">
    <property type="entry name" value="ANKYRIN"/>
</dbReference>
<name>A0A5M3YLN8_ASPTE</name>
<dbReference type="PROSITE" id="PS50297">
    <property type="entry name" value="ANK_REP_REGION"/>
    <property type="match status" value="10"/>
</dbReference>
<dbReference type="VEuPathDB" id="FungiDB:ATEG_06106"/>
<keyword evidence="4" id="KW-0812">Transmembrane</keyword>
<dbReference type="Proteomes" id="UP000452235">
    <property type="component" value="Unassembled WGS sequence"/>
</dbReference>
<accession>A0A5M3YLN8</accession>
<dbReference type="SUPFAM" id="SSF48403">
    <property type="entry name" value="Ankyrin repeat"/>
    <property type="match status" value="3"/>
</dbReference>
<keyword evidence="4" id="KW-0472">Membrane</keyword>
<feature type="transmembrane region" description="Helical" evidence="4">
    <location>
        <begin position="1163"/>
        <end position="1185"/>
    </location>
</feature>
<organism evidence="5 6">
    <name type="scientific">Aspergillus terreus</name>
    <dbReference type="NCBI Taxonomy" id="33178"/>
    <lineage>
        <taxon>Eukaryota</taxon>
        <taxon>Fungi</taxon>
        <taxon>Dikarya</taxon>
        <taxon>Ascomycota</taxon>
        <taxon>Pezizomycotina</taxon>
        <taxon>Eurotiomycetes</taxon>
        <taxon>Eurotiomycetidae</taxon>
        <taxon>Eurotiales</taxon>
        <taxon>Aspergillaceae</taxon>
        <taxon>Aspergillus</taxon>
        <taxon>Aspergillus subgen. Circumdati</taxon>
    </lineage>
</organism>
<dbReference type="EMBL" id="BLJY01000001">
    <property type="protein sequence ID" value="GFF12259.1"/>
    <property type="molecule type" value="Genomic_DNA"/>
</dbReference>
<dbReference type="GO" id="GO:0016020">
    <property type="term" value="C:membrane"/>
    <property type="evidence" value="ECO:0007669"/>
    <property type="project" value="InterPro"/>
</dbReference>
<dbReference type="Pfam" id="PF00023">
    <property type="entry name" value="Ank"/>
    <property type="match status" value="1"/>
</dbReference>
<protein>
    <submittedName>
        <fullName evidence="5">1-alkyl-2-acetylglycerophosphocholine esterase</fullName>
    </submittedName>
</protein>
<dbReference type="InterPro" id="IPR002523">
    <property type="entry name" value="MgTranspt_CorA/ZnTranspt_ZntB"/>
</dbReference>
<feature type="region of interest" description="Disordered" evidence="3">
    <location>
        <begin position="661"/>
        <end position="692"/>
    </location>
</feature>
<dbReference type="SMART" id="SM00248">
    <property type="entry name" value="ANK"/>
    <property type="match status" value="14"/>
</dbReference>
<dbReference type="InterPro" id="IPR002110">
    <property type="entry name" value="Ankyrin_rpt"/>
</dbReference>
<keyword evidence="4" id="KW-1133">Transmembrane helix</keyword>
<dbReference type="OrthoDB" id="4483578at2759"/>
<reference evidence="5 6" key="1">
    <citation type="submission" date="2020-01" db="EMBL/GenBank/DDBJ databases">
        <title>Aspergillus terreus IFO 6365 whole genome shotgun sequence.</title>
        <authorList>
            <person name="Kanamasa S."/>
            <person name="Takahashi H."/>
        </authorList>
    </citation>
    <scope>NUCLEOTIDE SEQUENCE [LARGE SCALE GENOMIC DNA]</scope>
    <source>
        <strain evidence="5 6">IFO 6365</strain>
    </source>
</reference>
<dbReference type="Pfam" id="PF13857">
    <property type="entry name" value="Ank_5"/>
    <property type="match status" value="1"/>
</dbReference>
<dbReference type="Gene3D" id="1.20.58.340">
    <property type="entry name" value="Magnesium transport protein CorA, transmembrane region"/>
    <property type="match status" value="1"/>
</dbReference>
<dbReference type="InterPro" id="IPR036770">
    <property type="entry name" value="Ankyrin_rpt-contain_sf"/>
</dbReference>
<evidence type="ECO:0000256" key="4">
    <source>
        <dbReference type="SAM" id="Phobius"/>
    </source>
</evidence>
<dbReference type="Pfam" id="PF01544">
    <property type="entry name" value="CorA"/>
    <property type="match status" value="1"/>
</dbReference>
<evidence type="ECO:0000313" key="5">
    <source>
        <dbReference type="EMBL" id="GFF12259.1"/>
    </source>
</evidence>
<dbReference type="PANTHER" id="PTHR24126:SF14">
    <property type="entry name" value="ANK_REP_REGION DOMAIN-CONTAINING PROTEIN"/>
    <property type="match status" value="1"/>
</dbReference>
<dbReference type="Gene3D" id="1.25.40.20">
    <property type="entry name" value="Ankyrin repeat-containing domain"/>
    <property type="match status" value="6"/>
</dbReference>